<dbReference type="Pfam" id="PF11716">
    <property type="entry name" value="MDMPI_N"/>
    <property type="match status" value="1"/>
</dbReference>
<comment type="caution">
    <text evidence="2">The sequence shown here is derived from an EMBL/GenBank/DDBJ whole genome shotgun (WGS) entry which is preliminary data.</text>
</comment>
<dbReference type="EMBL" id="BAFO02000032">
    <property type="protein sequence ID" value="GAD85543.1"/>
    <property type="molecule type" value="Genomic_DNA"/>
</dbReference>
<dbReference type="RefSeq" id="WP_019047680.1">
    <property type="nucleotide sequence ID" value="NZ_BAFO02000032.1"/>
</dbReference>
<organism evidence="2 3">
    <name type="scientific">Nocardia asteroides NBRC 15531</name>
    <dbReference type="NCBI Taxonomy" id="1110697"/>
    <lineage>
        <taxon>Bacteria</taxon>
        <taxon>Bacillati</taxon>
        <taxon>Actinomycetota</taxon>
        <taxon>Actinomycetes</taxon>
        <taxon>Mycobacteriales</taxon>
        <taxon>Nocardiaceae</taxon>
        <taxon>Nocardia</taxon>
    </lineage>
</organism>
<dbReference type="GeneID" id="91518095"/>
<protein>
    <recommendedName>
        <fullName evidence="1">Mycothiol-dependent maleylpyruvate isomerase metal-binding domain-containing protein</fullName>
    </recommendedName>
</protein>
<dbReference type="InterPro" id="IPR024344">
    <property type="entry name" value="MDMPI_metal-binding"/>
</dbReference>
<dbReference type="Proteomes" id="UP000017048">
    <property type="component" value="Unassembled WGS sequence"/>
</dbReference>
<gene>
    <name evidence="2" type="ORF">NCAST_32_00250</name>
</gene>
<dbReference type="NCBIfam" id="TIGR03083">
    <property type="entry name" value="maleylpyruvate isomerase family mycothiol-dependent enzyme"/>
    <property type="match status" value="1"/>
</dbReference>
<dbReference type="AlphaFoldDB" id="U5EGM9"/>
<dbReference type="GO" id="GO:0046872">
    <property type="term" value="F:metal ion binding"/>
    <property type="evidence" value="ECO:0007669"/>
    <property type="project" value="InterPro"/>
</dbReference>
<evidence type="ECO:0000313" key="3">
    <source>
        <dbReference type="Proteomes" id="UP000017048"/>
    </source>
</evidence>
<evidence type="ECO:0000259" key="1">
    <source>
        <dbReference type="Pfam" id="PF11716"/>
    </source>
</evidence>
<dbReference type="InterPro" id="IPR017517">
    <property type="entry name" value="Maleyloyr_isom"/>
</dbReference>
<dbReference type="InterPro" id="IPR034660">
    <property type="entry name" value="DinB/YfiT-like"/>
</dbReference>
<sequence>MTTEQPTTDDIWAAVAHERTTLLDMLRELPESAWDTASLCDGWRIRDVVAHLLLATRVTLGSLVVNLVRARGDLDRLIHDTAVRLADRAPTTDLLTELQATVGSRVTPIGTKPIDRLMDLLVHGQDIAVPLGVDRAMPTQAAQWSLDRVWTMGVPFHARSRFAGYAFTASDTGWRAGTGTPITGTAAELLMVVTGRTPPPPR</sequence>
<feature type="domain" description="Mycothiol-dependent maleylpyruvate isomerase metal-binding" evidence="1">
    <location>
        <begin position="16"/>
        <end position="105"/>
    </location>
</feature>
<accession>U5EGM9</accession>
<dbReference type="Gene3D" id="1.20.120.450">
    <property type="entry name" value="dinb family like domain"/>
    <property type="match status" value="1"/>
</dbReference>
<reference evidence="2 3" key="1">
    <citation type="journal article" date="2014" name="BMC Genomics">
        <title>Genome based analysis of type-I polyketide synthase and nonribosomal peptide synthetase gene clusters in seven strains of five representative Nocardia species.</title>
        <authorList>
            <person name="Komaki H."/>
            <person name="Ichikawa N."/>
            <person name="Hosoyama A."/>
            <person name="Takahashi-Nakaguchi A."/>
            <person name="Matsuzawa T."/>
            <person name="Suzuki K."/>
            <person name="Fujita N."/>
            <person name="Gonoi T."/>
        </authorList>
    </citation>
    <scope>NUCLEOTIDE SEQUENCE [LARGE SCALE GENOMIC DNA]</scope>
    <source>
        <strain evidence="2 3">NBRC 15531</strain>
    </source>
</reference>
<dbReference type="eggNOG" id="ENOG50314EV">
    <property type="taxonomic scope" value="Bacteria"/>
</dbReference>
<dbReference type="SUPFAM" id="SSF109854">
    <property type="entry name" value="DinB/YfiT-like putative metalloenzymes"/>
    <property type="match status" value="1"/>
</dbReference>
<evidence type="ECO:0000313" key="2">
    <source>
        <dbReference type="EMBL" id="GAD85543.1"/>
    </source>
</evidence>
<proteinExistence type="predicted"/>
<keyword evidence="3" id="KW-1185">Reference proteome</keyword>
<dbReference type="STRING" id="1824.SAMN05444423_109224"/>
<dbReference type="OrthoDB" id="5178565at2"/>
<name>U5EGM9_NOCAS</name>